<evidence type="ECO:0000256" key="3">
    <source>
        <dbReference type="ARBA" id="ARBA00004752"/>
    </source>
</evidence>
<comment type="subcellular location">
    <subcellularLocation>
        <location evidence="2 17 18">Cytoplasm</location>
    </subcellularLocation>
</comment>
<dbReference type="GO" id="GO:0071555">
    <property type="term" value="P:cell wall organization"/>
    <property type="evidence" value="ECO:0007669"/>
    <property type="project" value="UniProtKB-KW"/>
</dbReference>
<accession>A0A2Z4U9E7</accession>
<comment type="similarity">
    <text evidence="4 17">Belongs to the MurCDEF family.</text>
</comment>
<organism evidence="21 22">
    <name type="scientific">Blautia argi</name>
    <dbReference type="NCBI Taxonomy" id="1912897"/>
    <lineage>
        <taxon>Bacteria</taxon>
        <taxon>Bacillati</taxon>
        <taxon>Bacillota</taxon>
        <taxon>Clostridia</taxon>
        <taxon>Lachnospirales</taxon>
        <taxon>Lachnospiraceae</taxon>
        <taxon>Blautia</taxon>
    </lineage>
</organism>
<dbReference type="GO" id="GO:0005524">
    <property type="term" value="F:ATP binding"/>
    <property type="evidence" value="ECO:0007669"/>
    <property type="project" value="UniProtKB-UniRule"/>
</dbReference>
<dbReference type="Pfam" id="PF21799">
    <property type="entry name" value="MurD-like_N"/>
    <property type="match status" value="1"/>
</dbReference>
<dbReference type="NCBIfam" id="TIGR01087">
    <property type="entry name" value="murD"/>
    <property type="match status" value="1"/>
</dbReference>
<evidence type="ECO:0000256" key="2">
    <source>
        <dbReference type="ARBA" id="ARBA00004496"/>
    </source>
</evidence>
<evidence type="ECO:0000256" key="5">
    <source>
        <dbReference type="ARBA" id="ARBA00012212"/>
    </source>
</evidence>
<gene>
    <name evidence="17 21" type="primary">murD</name>
    <name evidence="21" type="ORF">DQQ01_05155</name>
</gene>
<dbReference type="GO" id="GO:0005737">
    <property type="term" value="C:cytoplasm"/>
    <property type="evidence" value="ECO:0007669"/>
    <property type="project" value="UniProtKB-SubCell"/>
</dbReference>
<feature type="binding site" evidence="17">
    <location>
        <begin position="121"/>
        <end position="127"/>
    </location>
    <ligand>
        <name>ATP</name>
        <dbReference type="ChEBI" id="CHEBI:30616"/>
    </ligand>
</feature>
<evidence type="ECO:0000313" key="21">
    <source>
        <dbReference type="EMBL" id="AWY97638.1"/>
    </source>
</evidence>
<dbReference type="GO" id="GO:0008360">
    <property type="term" value="P:regulation of cell shape"/>
    <property type="evidence" value="ECO:0007669"/>
    <property type="project" value="UniProtKB-KW"/>
</dbReference>
<keyword evidence="8 17" id="KW-0436">Ligase</keyword>
<dbReference type="PANTHER" id="PTHR43692:SF1">
    <property type="entry name" value="UDP-N-ACETYLMURAMOYLALANINE--D-GLUTAMATE LIGASE"/>
    <property type="match status" value="1"/>
</dbReference>
<evidence type="ECO:0000259" key="19">
    <source>
        <dbReference type="Pfam" id="PF02875"/>
    </source>
</evidence>
<evidence type="ECO:0000256" key="1">
    <source>
        <dbReference type="ARBA" id="ARBA00002734"/>
    </source>
</evidence>
<evidence type="ECO:0000256" key="10">
    <source>
        <dbReference type="ARBA" id="ARBA00022840"/>
    </source>
</evidence>
<dbReference type="InterPro" id="IPR013221">
    <property type="entry name" value="Mur_ligase_cen"/>
</dbReference>
<dbReference type="UniPathway" id="UPA00219"/>
<dbReference type="EMBL" id="CP030280">
    <property type="protein sequence ID" value="AWY97638.1"/>
    <property type="molecule type" value="Genomic_DNA"/>
</dbReference>
<keyword evidence="9 17" id="KW-0547">Nucleotide-binding</keyword>
<evidence type="ECO:0000256" key="8">
    <source>
        <dbReference type="ARBA" id="ARBA00022598"/>
    </source>
</evidence>
<dbReference type="SUPFAM" id="SSF53623">
    <property type="entry name" value="MurD-like peptide ligases, catalytic domain"/>
    <property type="match status" value="1"/>
</dbReference>
<evidence type="ECO:0000256" key="9">
    <source>
        <dbReference type="ARBA" id="ARBA00022741"/>
    </source>
</evidence>
<reference evidence="22" key="1">
    <citation type="submission" date="2018-06" db="EMBL/GenBank/DDBJ databases">
        <title>Description of Blautia argi sp. nov., a new anaerobic isolated from dog feces.</title>
        <authorList>
            <person name="Chang Y.-H."/>
            <person name="Paek J."/>
            <person name="Shin Y."/>
        </authorList>
    </citation>
    <scope>NUCLEOTIDE SEQUENCE [LARGE SCALE GENOMIC DNA]</scope>
    <source>
        <strain evidence="22">KCTC 15426</strain>
    </source>
</reference>
<evidence type="ECO:0000256" key="11">
    <source>
        <dbReference type="ARBA" id="ARBA00022960"/>
    </source>
</evidence>
<keyword evidence="22" id="KW-1185">Reference proteome</keyword>
<evidence type="ECO:0000313" key="22">
    <source>
        <dbReference type="Proteomes" id="UP000250003"/>
    </source>
</evidence>
<comment type="catalytic activity">
    <reaction evidence="16 17 18">
        <text>UDP-N-acetyl-alpha-D-muramoyl-L-alanine + D-glutamate + ATP = UDP-N-acetyl-alpha-D-muramoyl-L-alanyl-D-glutamate + ADP + phosphate + H(+)</text>
        <dbReference type="Rhea" id="RHEA:16429"/>
        <dbReference type="ChEBI" id="CHEBI:15378"/>
        <dbReference type="ChEBI" id="CHEBI:29986"/>
        <dbReference type="ChEBI" id="CHEBI:30616"/>
        <dbReference type="ChEBI" id="CHEBI:43474"/>
        <dbReference type="ChEBI" id="CHEBI:83898"/>
        <dbReference type="ChEBI" id="CHEBI:83900"/>
        <dbReference type="ChEBI" id="CHEBI:456216"/>
        <dbReference type="EC" id="6.3.2.9"/>
    </reaction>
</comment>
<dbReference type="InterPro" id="IPR004101">
    <property type="entry name" value="Mur_ligase_C"/>
</dbReference>
<dbReference type="Proteomes" id="UP000250003">
    <property type="component" value="Chromosome"/>
</dbReference>
<dbReference type="GO" id="GO:0008764">
    <property type="term" value="F:UDP-N-acetylmuramoylalanine-D-glutamate ligase activity"/>
    <property type="evidence" value="ECO:0007669"/>
    <property type="project" value="UniProtKB-UniRule"/>
</dbReference>
<name>A0A2Z4U9E7_9FIRM</name>
<dbReference type="GO" id="GO:0009252">
    <property type="term" value="P:peptidoglycan biosynthetic process"/>
    <property type="evidence" value="ECO:0007669"/>
    <property type="project" value="UniProtKB-UniRule"/>
</dbReference>
<evidence type="ECO:0000256" key="7">
    <source>
        <dbReference type="ARBA" id="ARBA00022490"/>
    </source>
</evidence>
<dbReference type="Gene3D" id="3.40.50.720">
    <property type="entry name" value="NAD(P)-binding Rossmann-like Domain"/>
    <property type="match status" value="1"/>
</dbReference>
<proteinExistence type="inferred from homology"/>
<dbReference type="GO" id="GO:0051301">
    <property type="term" value="P:cell division"/>
    <property type="evidence" value="ECO:0007669"/>
    <property type="project" value="UniProtKB-KW"/>
</dbReference>
<evidence type="ECO:0000256" key="4">
    <source>
        <dbReference type="ARBA" id="ARBA00010416"/>
    </source>
</evidence>
<dbReference type="InterPro" id="IPR005762">
    <property type="entry name" value="MurD"/>
</dbReference>
<keyword evidence="17 18" id="KW-0132">Cell division</keyword>
<evidence type="ECO:0000259" key="20">
    <source>
        <dbReference type="Pfam" id="PF08245"/>
    </source>
</evidence>
<comment type="pathway">
    <text evidence="3 17 18">Cell wall biogenesis; peptidoglycan biosynthesis.</text>
</comment>
<evidence type="ECO:0000256" key="15">
    <source>
        <dbReference type="ARBA" id="ARBA00032324"/>
    </source>
</evidence>
<feature type="domain" description="Mur ligase central" evidence="20">
    <location>
        <begin position="119"/>
        <end position="297"/>
    </location>
</feature>
<dbReference type="InterPro" id="IPR036615">
    <property type="entry name" value="Mur_ligase_C_dom_sf"/>
</dbReference>
<dbReference type="EC" id="6.3.2.9" evidence="5 17"/>
<keyword evidence="12 17" id="KW-0573">Peptidoglycan synthesis</keyword>
<feature type="domain" description="Mur ligase C-terminal" evidence="19">
    <location>
        <begin position="319"/>
        <end position="433"/>
    </location>
</feature>
<dbReference type="PANTHER" id="PTHR43692">
    <property type="entry name" value="UDP-N-ACETYLMURAMOYLALANINE--D-GLUTAMATE LIGASE"/>
    <property type="match status" value="1"/>
</dbReference>
<keyword evidence="17 18" id="KW-0131">Cell cycle</keyword>
<evidence type="ECO:0000256" key="12">
    <source>
        <dbReference type="ARBA" id="ARBA00022984"/>
    </source>
</evidence>
<dbReference type="InterPro" id="IPR036565">
    <property type="entry name" value="Mur-like_cat_sf"/>
</dbReference>
<dbReference type="AlphaFoldDB" id="A0A2Z4U9E7"/>
<evidence type="ECO:0000256" key="13">
    <source>
        <dbReference type="ARBA" id="ARBA00023316"/>
    </source>
</evidence>
<dbReference type="Pfam" id="PF02875">
    <property type="entry name" value="Mur_ligase_C"/>
    <property type="match status" value="1"/>
</dbReference>
<evidence type="ECO:0000256" key="14">
    <source>
        <dbReference type="ARBA" id="ARBA00030398"/>
    </source>
</evidence>
<dbReference type="Gene3D" id="3.90.190.20">
    <property type="entry name" value="Mur ligase, C-terminal domain"/>
    <property type="match status" value="1"/>
</dbReference>
<dbReference type="HAMAP" id="MF_00639">
    <property type="entry name" value="MurD"/>
    <property type="match status" value="1"/>
</dbReference>
<dbReference type="RefSeq" id="WP_111918963.1">
    <property type="nucleotide sequence ID" value="NZ_CAUWHR010000001.1"/>
</dbReference>
<dbReference type="SUPFAM" id="SSF51984">
    <property type="entry name" value="MurCD N-terminal domain"/>
    <property type="match status" value="1"/>
</dbReference>
<keyword evidence="7 17" id="KW-0963">Cytoplasm</keyword>
<sequence>MSLGKKELQGKRVLVFGSGISGIGAAKLLEAAEAQVVLYDGNEKLEIEAVRGKLPEASSCEIILGELTDQVISTLDLAVMSPGVPLDIPPVERMQAAGVPVWGEVELAYRMSEGTVLAITGTNGKTTTTALLGEIMKAYTDSVFVVGNIGNPYTEAALSMTEDSYTVAEISSFQLETAHTFAPHVSAILNITEDHLNRHHTMAEYIRVKELIAANQTKDDYCILNYEDEELRGFGSRCPAKVVFFSSQRKLEEGVYLDGTSIVFKKEAEEIELVRTEELKLLGQHNYENVMAAAAMAYCAGVPREIIRKAASAFRAVAHRIEFVEEIDGVAYYNDSKGTNPDAAIKGIQAMNRPTLLIGGGYDKESSYEEWIQSFDGKVKYLVLIGQTREKIEQAAHDCGFYQTILADSLEEAVKICAEKAQKGDAVLLSPACASWGQFDNYEQRGDCFKEYVRKLQK</sequence>
<dbReference type="Gene3D" id="3.40.1190.10">
    <property type="entry name" value="Mur-like, catalytic domain"/>
    <property type="match status" value="1"/>
</dbReference>
<evidence type="ECO:0000256" key="6">
    <source>
        <dbReference type="ARBA" id="ARBA00015655"/>
    </source>
</evidence>
<keyword evidence="11 17" id="KW-0133">Cell shape</keyword>
<dbReference type="SUPFAM" id="SSF53244">
    <property type="entry name" value="MurD-like peptide ligases, peptide-binding domain"/>
    <property type="match status" value="1"/>
</dbReference>
<keyword evidence="13 17" id="KW-0961">Cell wall biogenesis/degradation</keyword>
<keyword evidence="10 17" id="KW-0067">ATP-binding</keyword>
<protein>
    <recommendedName>
        <fullName evidence="6 17">UDP-N-acetylmuramoylalanine--D-glutamate ligase</fullName>
        <ecNumber evidence="5 17">6.3.2.9</ecNumber>
    </recommendedName>
    <alternativeName>
        <fullName evidence="15 17">D-glutamic acid-adding enzyme</fullName>
    </alternativeName>
    <alternativeName>
        <fullName evidence="14 17">UDP-N-acetylmuramoyl-L-alanyl-D-glutamate synthetase</fullName>
    </alternativeName>
</protein>
<dbReference type="Pfam" id="PF08245">
    <property type="entry name" value="Mur_ligase_M"/>
    <property type="match status" value="1"/>
</dbReference>
<comment type="function">
    <text evidence="1 17 18">Cell wall formation. Catalyzes the addition of glutamate to the nucleotide precursor UDP-N-acetylmuramoyl-L-alanine (UMA).</text>
</comment>
<evidence type="ECO:0000256" key="16">
    <source>
        <dbReference type="ARBA" id="ARBA00047632"/>
    </source>
</evidence>
<evidence type="ECO:0000256" key="18">
    <source>
        <dbReference type="RuleBase" id="RU003664"/>
    </source>
</evidence>
<dbReference type="OrthoDB" id="9809796at2"/>
<evidence type="ECO:0000256" key="17">
    <source>
        <dbReference type="HAMAP-Rule" id="MF_00639"/>
    </source>
</evidence>
<dbReference type="KEGG" id="blau:DQQ01_05155"/>